<dbReference type="InterPro" id="IPR050936">
    <property type="entry name" value="AP-1-like"/>
</dbReference>
<evidence type="ECO:0008006" key="7">
    <source>
        <dbReference type="Google" id="ProtNLM"/>
    </source>
</evidence>
<dbReference type="PANTHER" id="PTHR40621">
    <property type="entry name" value="TRANSCRIPTION FACTOR KAPC-RELATED"/>
    <property type="match status" value="1"/>
</dbReference>
<evidence type="ECO:0000313" key="5">
    <source>
        <dbReference type="EMBL" id="MDI1491282.1"/>
    </source>
</evidence>
<evidence type="ECO:0000256" key="4">
    <source>
        <dbReference type="SAM" id="MobiDB-lite"/>
    </source>
</evidence>
<dbReference type="EMBL" id="JAPUFD010000014">
    <property type="protein sequence ID" value="MDI1491282.1"/>
    <property type="molecule type" value="Genomic_DNA"/>
</dbReference>
<feature type="coiled-coil region" evidence="3">
    <location>
        <begin position="135"/>
        <end position="165"/>
    </location>
</feature>
<gene>
    <name evidence="5" type="ORF">OHK93_002491</name>
</gene>
<evidence type="ECO:0000256" key="3">
    <source>
        <dbReference type="SAM" id="Coils"/>
    </source>
</evidence>
<dbReference type="InterPro" id="IPR046347">
    <property type="entry name" value="bZIP_sf"/>
</dbReference>
<dbReference type="AlphaFoldDB" id="A0AA43U0E8"/>
<feature type="region of interest" description="Disordered" evidence="4">
    <location>
        <begin position="1"/>
        <end position="110"/>
    </location>
</feature>
<evidence type="ECO:0000256" key="1">
    <source>
        <dbReference type="ARBA" id="ARBA00004123"/>
    </source>
</evidence>
<protein>
    <recommendedName>
        <fullName evidence="7">BZIP domain-containing protein</fullName>
    </recommendedName>
</protein>
<comment type="subcellular location">
    <subcellularLocation>
        <location evidence="1">Nucleus</location>
    </subcellularLocation>
</comment>
<name>A0AA43U0E8_9LECA</name>
<dbReference type="PANTHER" id="PTHR40621:SF6">
    <property type="entry name" value="AP-1-LIKE TRANSCRIPTION FACTOR YAP1-RELATED"/>
    <property type="match status" value="1"/>
</dbReference>
<proteinExistence type="predicted"/>
<feature type="compositionally biased region" description="Low complexity" evidence="4">
    <location>
        <begin position="246"/>
        <end position="255"/>
    </location>
</feature>
<sequence>MRPSRQQPELTALPPTHGMPVSPGSSQYFGQADGQDSQMEDAMYAESIPEESPIKENGRGLNLNFLMSKAKTTKDGVPAKKRGPKRDSKPAISRRQELNRQAQRTHRERKEFYTKTLELDVGRLRERFAQTIKDNQMMQQQLQAAARRVNDLENMRHENERLKQLLTVNGITFDRLMVLNNQQQPTSQPPTSQPQTPAYPTNQMHYVQQQHSVPISPVDAHPAYRQQHMVGSMPAFSQRDHQQGMSTSSTLTTSSQISPADVSPRGAHNQIPRSASGSSGYGSSVATPVSATASDRPSPTASTAVSRQTSRQESNGGIDTMISPASSMFPPSNGQGPNHVNAPVDIKDERIKKEALERDQLGVQFVLALEENCKDHQQYLNVRANPPQEQDMNYELSGHAMMLTNPPPTHIEKCPNVEYHQAPNIPANNLLELMETAQRLPLNGGEIPPILALRIIREDERYQMLTRRQFKALTEKLRESSRCYGFGAVLEQYEVSDALNSVFESFDSIELNDRRPPR</sequence>
<dbReference type="Proteomes" id="UP001161017">
    <property type="component" value="Unassembled WGS sequence"/>
</dbReference>
<reference evidence="5" key="1">
    <citation type="journal article" date="2023" name="Genome Biol. Evol.">
        <title>First Whole Genome Sequence and Flow Cytometry Genome Size Data for the Lichen-Forming Fungus Ramalina farinacea (Ascomycota).</title>
        <authorList>
            <person name="Llewellyn T."/>
            <person name="Mian S."/>
            <person name="Hill R."/>
            <person name="Leitch I.J."/>
            <person name="Gaya E."/>
        </authorList>
    </citation>
    <scope>NUCLEOTIDE SEQUENCE</scope>
    <source>
        <strain evidence="5">LIQ254RAFAR</strain>
    </source>
</reference>
<organism evidence="5 6">
    <name type="scientific">Ramalina farinacea</name>
    <dbReference type="NCBI Taxonomy" id="258253"/>
    <lineage>
        <taxon>Eukaryota</taxon>
        <taxon>Fungi</taxon>
        <taxon>Dikarya</taxon>
        <taxon>Ascomycota</taxon>
        <taxon>Pezizomycotina</taxon>
        <taxon>Lecanoromycetes</taxon>
        <taxon>OSLEUM clade</taxon>
        <taxon>Lecanoromycetidae</taxon>
        <taxon>Lecanorales</taxon>
        <taxon>Lecanorineae</taxon>
        <taxon>Ramalinaceae</taxon>
        <taxon>Ramalina</taxon>
    </lineage>
</organism>
<comment type="caution">
    <text evidence="5">The sequence shown here is derived from an EMBL/GenBank/DDBJ whole genome shotgun (WGS) entry which is preliminary data.</text>
</comment>
<feature type="compositionally biased region" description="Polar residues" evidence="4">
    <location>
        <begin position="295"/>
        <end position="338"/>
    </location>
</feature>
<dbReference type="GO" id="GO:0000976">
    <property type="term" value="F:transcription cis-regulatory region binding"/>
    <property type="evidence" value="ECO:0007669"/>
    <property type="project" value="InterPro"/>
</dbReference>
<keyword evidence="2" id="KW-0539">Nucleus</keyword>
<keyword evidence="6" id="KW-1185">Reference proteome</keyword>
<feature type="compositionally biased region" description="Low complexity" evidence="4">
    <location>
        <begin position="274"/>
        <end position="294"/>
    </location>
</feature>
<dbReference type="GO" id="GO:0001228">
    <property type="term" value="F:DNA-binding transcription activator activity, RNA polymerase II-specific"/>
    <property type="evidence" value="ECO:0007669"/>
    <property type="project" value="TreeGrafter"/>
</dbReference>
<evidence type="ECO:0000256" key="2">
    <source>
        <dbReference type="ARBA" id="ARBA00023242"/>
    </source>
</evidence>
<feature type="compositionally biased region" description="Basic and acidic residues" evidence="4">
    <location>
        <begin position="85"/>
        <end position="98"/>
    </location>
</feature>
<dbReference type="Gene3D" id="1.20.5.170">
    <property type="match status" value="1"/>
</dbReference>
<accession>A0AA43U0E8</accession>
<feature type="compositionally biased region" description="Polar residues" evidence="4">
    <location>
        <begin position="23"/>
        <end position="37"/>
    </location>
</feature>
<dbReference type="GO" id="GO:0090575">
    <property type="term" value="C:RNA polymerase II transcription regulator complex"/>
    <property type="evidence" value="ECO:0007669"/>
    <property type="project" value="TreeGrafter"/>
</dbReference>
<keyword evidence="3" id="KW-0175">Coiled coil</keyword>
<feature type="region of interest" description="Disordered" evidence="4">
    <location>
        <begin position="235"/>
        <end position="342"/>
    </location>
</feature>
<dbReference type="SUPFAM" id="SSF57959">
    <property type="entry name" value="Leucine zipper domain"/>
    <property type="match status" value="1"/>
</dbReference>
<evidence type="ECO:0000313" key="6">
    <source>
        <dbReference type="Proteomes" id="UP001161017"/>
    </source>
</evidence>
<dbReference type="CDD" id="cd14688">
    <property type="entry name" value="bZIP_YAP"/>
    <property type="match status" value="1"/>
</dbReference>